<dbReference type="EMBL" id="FOXW01000004">
    <property type="protein sequence ID" value="SFQ27602.1"/>
    <property type="molecule type" value="Genomic_DNA"/>
</dbReference>
<accession>A0A1I5X6J6</accession>
<dbReference type="Pfam" id="PF04977">
    <property type="entry name" value="DivIC"/>
    <property type="match status" value="1"/>
</dbReference>
<dbReference type="InterPro" id="IPR039076">
    <property type="entry name" value="DivIC"/>
</dbReference>
<dbReference type="InterPro" id="IPR007060">
    <property type="entry name" value="FtsL/DivIC"/>
</dbReference>
<keyword evidence="3" id="KW-0131">Cell cycle</keyword>
<dbReference type="OrthoDB" id="2991180at2"/>
<evidence type="ECO:0000256" key="1">
    <source>
        <dbReference type="SAM" id="MobiDB-lite"/>
    </source>
</evidence>
<feature type="compositionally biased region" description="Basic and acidic residues" evidence="1">
    <location>
        <begin position="124"/>
        <end position="152"/>
    </location>
</feature>
<gene>
    <name evidence="3" type="ORF">SAMN04488506_1226</name>
</gene>
<feature type="transmembrane region" description="Helical" evidence="2">
    <location>
        <begin position="38"/>
        <end position="57"/>
    </location>
</feature>
<dbReference type="RefSeq" id="WP_092480279.1">
    <property type="nucleotide sequence ID" value="NZ_FOXW01000004.1"/>
</dbReference>
<dbReference type="AlphaFoldDB" id="A0A1I5X6J6"/>
<name>A0A1I5X6J6_9LACT</name>
<organism evidence="3 4">
    <name type="scientific">Desemzia incerta</name>
    <dbReference type="NCBI Taxonomy" id="82801"/>
    <lineage>
        <taxon>Bacteria</taxon>
        <taxon>Bacillati</taxon>
        <taxon>Bacillota</taxon>
        <taxon>Bacilli</taxon>
        <taxon>Lactobacillales</taxon>
        <taxon>Carnobacteriaceae</taxon>
        <taxon>Desemzia</taxon>
    </lineage>
</organism>
<dbReference type="Proteomes" id="UP000199136">
    <property type="component" value="Unassembled WGS sequence"/>
</dbReference>
<evidence type="ECO:0000313" key="3">
    <source>
        <dbReference type="EMBL" id="SFQ27602.1"/>
    </source>
</evidence>
<dbReference type="STRING" id="82801.SAMN04488506_1226"/>
<feature type="region of interest" description="Disordered" evidence="1">
    <location>
        <begin position="122"/>
        <end position="152"/>
    </location>
</feature>
<dbReference type="PANTHER" id="PTHR40027:SF1">
    <property type="entry name" value="CELL DIVISION PROTEIN DIVIC"/>
    <property type="match status" value="1"/>
</dbReference>
<keyword evidence="2" id="KW-1133">Transmembrane helix</keyword>
<keyword evidence="4" id="KW-1185">Reference proteome</keyword>
<evidence type="ECO:0000313" key="4">
    <source>
        <dbReference type="Proteomes" id="UP000199136"/>
    </source>
</evidence>
<keyword evidence="2" id="KW-0472">Membrane</keyword>
<sequence length="152" mass="17361">MKERNRSKVTQLRNEYTQTKTVQAHRESKFRKQRKRRVASIAVISGLFIAGLSVNLVKNTQLISDLDAQKAASAEELEHVEATQENLHNEVKKLQDDEYIAKLARSQYYLSKEGEIVFSFPEDNAAKTQKEETLEESDSAKSDEETKTADQN</sequence>
<reference evidence="3 4" key="1">
    <citation type="submission" date="2016-10" db="EMBL/GenBank/DDBJ databases">
        <authorList>
            <person name="de Groot N.N."/>
        </authorList>
    </citation>
    <scope>NUCLEOTIDE SEQUENCE [LARGE SCALE GENOMIC DNA]</scope>
    <source>
        <strain evidence="3 4">DSM 20581</strain>
    </source>
</reference>
<evidence type="ECO:0000256" key="2">
    <source>
        <dbReference type="SAM" id="Phobius"/>
    </source>
</evidence>
<protein>
    <submittedName>
        <fullName evidence="3">Cell division protein DivIC</fullName>
    </submittedName>
</protein>
<keyword evidence="2" id="KW-0812">Transmembrane</keyword>
<keyword evidence="3" id="KW-0132">Cell division</keyword>
<dbReference type="GO" id="GO:0051301">
    <property type="term" value="P:cell division"/>
    <property type="evidence" value="ECO:0007669"/>
    <property type="project" value="UniProtKB-KW"/>
</dbReference>
<proteinExistence type="predicted"/>
<dbReference type="PANTHER" id="PTHR40027">
    <property type="entry name" value="CELL DIVISION PROTEIN DIVIC"/>
    <property type="match status" value="1"/>
</dbReference>